<feature type="domain" description="LamG-like jellyroll fold" evidence="5">
    <location>
        <begin position="1019"/>
        <end position="1162"/>
    </location>
</feature>
<evidence type="ECO:0000256" key="3">
    <source>
        <dbReference type="SAM" id="MobiDB-lite"/>
    </source>
</evidence>
<protein>
    <submittedName>
        <fullName evidence="6">LamG-like jellyroll fold domain-containing protein</fullName>
    </submittedName>
</protein>
<organism evidence="6 7">
    <name type="scientific">Streptomyces cinerochromogenes</name>
    <dbReference type="NCBI Taxonomy" id="66422"/>
    <lineage>
        <taxon>Bacteria</taxon>
        <taxon>Bacillati</taxon>
        <taxon>Actinomycetota</taxon>
        <taxon>Actinomycetes</taxon>
        <taxon>Kitasatosporales</taxon>
        <taxon>Streptomycetaceae</taxon>
        <taxon>Streptomyces</taxon>
    </lineage>
</organism>
<dbReference type="Pfam" id="PF13385">
    <property type="entry name" value="Laminin_G_3"/>
    <property type="match status" value="3"/>
</dbReference>
<accession>A0ABW7BJR8</accession>
<dbReference type="InterPro" id="IPR042837">
    <property type="entry name" value="PTX3"/>
</dbReference>
<feature type="signal peptide" evidence="4">
    <location>
        <begin position="1"/>
        <end position="30"/>
    </location>
</feature>
<keyword evidence="7" id="KW-1185">Reference proteome</keyword>
<keyword evidence="2" id="KW-1015">Disulfide bond</keyword>
<dbReference type="PANTHER" id="PTHR46943:SF1">
    <property type="entry name" value="PENTRAXIN-RELATED PROTEIN PTX3"/>
    <property type="match status" value="1"/>
</dbReference>
<dbReference type="RefSeq" id="WP_392824641.1">
    <property type="nucleotide sequence ID" value="NZ_JBICYV010000026.1"/>
</dbReference>
<evidence type="ECO:0000259" key="5">
    <source>
        <dbReference type="SMART" id="SM00560"/>
    </source>
</evidence>
<keyword evidence="1 4" id="KW-0732">Signal</keyword>
<reference evidence="6 7" key="1">
    <citation type="submission" date="2024-10" db="EMBL/GenBank/DDBJ databases">
        <title>The Natural Products Discovery Center: Release of the First 8490 Sequenced Strains for Exploring Actinobacteria Biosynthetic Diversity.</title>
        <authorList>
            <person name="Kalkreuter E."/>
            <person name="Kautsar S.A."/>
            <person name="Yang D."/>
            <person name="Bader C.D."/>
            <person name="Teijaro C.N."/>
            <person name="Fluegel L."/>
            <person name="Davis C.M."/>
            <person name="Simpson J.R."/>
            <person name="Lauterbach L."/>
            <person name="Steele A.D."/>
            <person name="Gui C."/>
            <person name="Meng S."/>
            <person name="Li G."/>
            <person name="Viehrig K."/>
            <person name="Ye F."/>
            <person name="Su P."/>
            <person name="Kiefer A.F."/>
            <person name="Nichols A."/>
            <person name="Cepeda A.J."/>
            <person name="Yan W."/>
            <person name="Fan B."/>
            <person name="Jiang Y."/>
            <person name="Adhikari A."/>
            <person name="Zheng C.-J."/>
            <person name="Schuster L."/>
            <person name="Cowan T.M."/>
            <person name="Smanski M.J."/>
            <person name="Chevrette M.G."/>
            <person name="De Carvalho L.P.S."/>
            <person name="Shen B."/>
        </authorList>
    </citation>
    <scope>NUCLEOTIDE SEQUENCE [LARGE SCALE GENOMIC DNA]</scope>
    <source>
        <strain evidence="6 7">NPDC048320</strain>
    </source>
</reference>
<name>A0ABW7BJR8_9ACTN</name>
<dbReference type="Gene3D" id="2.60.120.200">
    <property type="match status" value="3"/>
</dbReference>
<comment type="caution">
    <text evidence="6">The sequence shown here is derived from an EMBL/GenBank/DDBJ whole genome shotgun (WGS) entry which is preliminary data.</text>
</comment>
<gene>
    <name evidence="6" type="ORF">ACGFZB_38115</name>
</gene>
<feature type="domain" description="LamG-like jellyroll fold" evidence="5">
    <location>
        <begin position="1237"/>
        <end position="1406"/>
    </location>
</feature>
<dbReference type="SUPFAM" id="SSF49899">
    <property type="entry name" value="Concanavalin A-like lectins/glucanases"/>
    <property type="match status" value="3"/>
</dbReference>
<dbReference type="PANTHER" id="PTHR46943">
    <property type="entry name" value="PENTRAXIN-RELATED PROTEIN PTX3"/>
    <property type="match status" value="1"/>
</dbReference>
<dbReference type="Proteomes" id="UP001604267">
    <property type="component" value="Unassembled WGS sequence"/>
</dbReference>
<feature type="compositionally biased region" description="Polar residues" evidence="3">
    <location>
        <begin position="253"/>
        <end position="264"/>
    </location>
</feature>
<proteinExistence type="predicted"/>
<feature type="region of interest" description="Disordered" evidence="3">
    <location>
        <begin position="253"/>
        <end position="294"/>
    </location>
</feature>
<evidence type="ECO:0000313" key="7">
    <source>
        <dbReference type="Proteomes" id="UP001604267"/>
    </source>
</evidence>
<dbReference type="EMBL" id="JBICYV010000026">
    <property type="protein sequence ID" value="MFG3016167.1"/>
    <property type="molecule type" value="Genomic_DNA"/>
</dbReference>
<evidence type="ECO:0000256" key="1">
    <source>
        <dbReference type="ARBA" id="ARBA00022729"/>
    </source>
</evidence>
<evidence type="ECO:0000313" key="6">
    <source>
        <dbReference type="EMBL" id="MFG3016167.1"/>
    </source>
</evidence>
<feature type="chain" id="PRO_5047345594" evidence="4">
    <location>
        <begin position="31"/>
        <end position="1426"/>
    </location>
</feature>
<dbReference type="SMART" id="SM00560">
    <property type="entry name" value="LamGL"/>
    <property type="match status" value="3"/>
</dbReference>
<evidence type="ECO:0000256" key="2">
    <source>
        <dbReference type="ARBA" id="ARBA00023157"/>
    </source>
</evidence>
<feature type="domain" description="LamG-like jellyroll fold" evidence="5">
    <location>
        <begin position="798"/>
        <end position="940"/>
    </location>
</feature>
<sequence>MPVERRWRLAGAVACAAVTLGLLPSTTAAGADHSGASAGQVSDVSTAGTTESAAAASEAEAMARAKRSGQPVEITSLRGESSEVFANPDGRLQAREHLRPVRARVDGVWKAIDTDLVQTSGGMVTPKVTTIGLEFSGGGDVPMVRMTKAGRELALSWPGKLPTPQLQGDTATYPDVLPGVDLRLGAQQDGFTQLLVVKSAEAASSKELAELRLKLDADGMDVKETGAGGLQAVDQGAGGPVFEAAQPLMWDSSTGASTQKTASAQPLAASKATTASGDDAEPAAAESGKLAPVGVEVPTGQGELVLTPDAEVLRGKDTVYPVFIDPKWDAPKATAWTVASKYWASSPQWKFNGDPDAGMGYCGWYYCKPYDTKRLFYQIPVSKYAGTDILSAEFTVRNTWSASCSARGVQLWRTKGISSSTTWDSQSESGFWIDHLATDSFAYGFEGCAAKDAEFNVKSAVQQAADKKWSTMTFGLRASDESDEYGWKRFSDDAYLRVTYNRPPSQIKMDKLRMDYGGTCKKPSDAPRVRTLGQIHADEVTDPDGEDVAVQFQAKWDAGDGKGTIARWKPPLTKYKASGSDFTVSLPTSIPASKTVNWYVRSYDGAQYSPWSYTGGATGCYFVYDTSVPKAPTISSGEYPASDPENPDDPWFDGVGKYGSFELKGANSDVVKYSFGVNEDPSSKNTLTTAGGAAKITKVLPSKPGLNFLTAKAFDAAGNASEIRTYAFRVKAGQPERGMWQMDDATSASAVQGTAPARTVALGGGATPHVAGAKGTAVSFDGVDDYAATDIPVIDTAGSFSVSAWVNLSAVPDHAAVVVTQPGNNSPGFEIYYSAGYDRWVFSQHTSDTPDASSVKAMPAIGGGVKAGEWTHLVGTYSSGSDELKLYINNQLAGTATYSSPWDARRGLQFGAASLNGSRTNFFPGAIDEVQIFDKPLSAAEVTQLYGKTSLTVGRPARAAFPMDEPADATQLTGKAEVPDATLMNGAKPGQPGIAGKALTLDGVDDYATTNRPVLNNQSSFAISAWAKLPKTKPDHAAVVATQAGTHRAGLELYYSKAFDRWVVSEYSADSADATPIRAMQADGQTAYSDTWTHLVGVHDTVANKLILYVNGTKAGETDLQANWYAGGAVQIGAGSYDGQPGSFFPGQIDDVRLFDRPTSAQEAQQLFRQRPLVKGRWTFEKASGSPLVTPDNSAWSNDMTLYGDARLDAGWVDGAVTLDGVNDYGATSAVPVDTSGSFTVTAWAQAAAIPTKGVALLSVPGTTKNAFTVRYEPSNTPDSDPGRWRIAMASADSTSATVTQVDNSQFHSPTEWTHLALVYDGFSKHLTLYVNGEPEVVACKDDDSDGNADDSACTDKFSWADDVLAFKAAQPMQLGRAKTGASTWGEYWPGAVSDVWAFQGALTDAQVELLAVGQPGMPTDVPGSD</sequence>
<dbReference type="InterPro" id="IPR013320">
    <property type="entry name" value="ConA-like_dom_sf"/>
</dbReference>
<dbReference type="InterPro" id="IPR006558">
    <property type="entry name" value="LamG-like"/>
</dbReference>
<evidence type="ECO:0000256" key="4">
    <source>
        <dbReference type="SAM" id="SignalP"/>
    </source>
</evidence>